<dbReference type="OrthoDB" id="414175at2759"/>
<comment type="subcellular location">
    <subcellularLocation>
        <location evidence="1">Membrane</location>
        <topology evidence="1">Single-pass type II membrane protein</topology>
    </subcellularLocation>
</comment>
<sequence>MSSLGNSVLSNNLPCKCFPGANDTVVVLKTGTTGLRNKLSIHFKTNLRCDPNYTIVSDHAEKYQGHKILDALDGVTDYIKDTHPGFEQSRRLREAGEKGLNVTEWSGTSSHEVEQSERMQVPVWKLDKWKFLPMMNLTLTHDPDQKWDIFCEADTFFFWKTLLVWLSGLDPSQDMPLGASVDADYTQIAHGGSGFIVTRSALQQVVELWSSNKEHWEDKTQRDEIIDGVLAQAFNKTGIFVSNGWPVLQGERVGVIDYQPGSNAPKQLWCSPTVSYHHINPGAIETMWKFEQDWFARSGGWNNSDILHHYDIFRNYSLPRIESGMRTDWDNHCKNSQGFVLGFDECRVLCESDPQCLQFFLDEESECFANEVFQLGASSSDATSGWIVDRVIQAYERPGSERNGWGWPVAAMPSFGNG</sequence>
<evidence type="ECO:0000256" key="1">
    <source>
        <dbReference type="ARBA" id="ARBA00004606"/>
    </source>
</evidence>
<dbReference type="PANTHER" id="PTHR23033:SF47">
    <property type="entry name" value="APPLE DOMAIN-CONTAINING PROTEIN-RELATED"/>
    <property type="match status" value="1"/>
</dbReference>
<comment type="similarity">
    <text evidence="2">Belongs to the glycosyltransferase 31 family. Beta3-Gal-T subfamily.</text>
</comment>
<evidence type="ECO:0000256" key="2">
    <source>
        <dbReference type="ARBA" id="ARBA00006462"/>
    </source>
</evidence>
<evidence type="ECO:0000256" key="4">
    <source>
        <dbReference type="ARBA" id="ARBA00022968"/>
    </source>
</evidence>
<dbReference type="GO" id="GO:0016020">
    <property type="term" value="C:membrane"/>
    <property type="evidence" value="ECO:0007669"/>
    <property type="project" value="UniProtKB-SubCell"/>
</dbReference>
<keyword evidence="3" id="KW-0812">Transmembrane</keyword>
<dbReference type="InterPro" id="IPR026050">
    <property type="entry name" value="C1GALT1/C1GALT1_chp1"/>
</dbReference>
<keyword evidence="5" id="KW-1133">Transmembrane helix</keyword>
<keyword evidence="8" id="KW-1185">Reference proteome</keyword>
<gene>
    <name evidence="7" type="ORF">EJ03DRAFT_8266</name>
</gene>
<dbReference type="EMBL" id="ML995808">
    <property type="protein sequence ID" value="KAF2774522.1"/>
    <property type="molecule type" value="Genomic_DNA"/>
</dbReference>
<keyword evidence="6" id="KW-0472">Membrane</keyword>
<evidence type="ECO:0000256" key="5">
    <source>
        <dbReference type="ARBA" id="ARBA00022989"/>
    </source>
</evidence>
<proteinExistence type="inferred from homology"/>
<dbReference type="PANTHER" id="PTHR23033">
    <property type="entry name" value="BETA1,3-GALACTOSYLTRANSFERASE"/>
    <property type="match status" value="1"/>
</dbReference>
<evidence type="ECO:0000256" key="6">
    <source>
        <dbReference type="ARBA" id="ARBA00023136"/>
    </source>
</evidence>
<evidence type="ECO:0000313" key="7">
    <source>
        <dbReference type="EMBL" id="KAF2774522.1"/>
    </source>
</evidence>
<dbReference type="Proteomes" id="UP000799436">
    <property type="component" value="Unassembled WGS sequence"/>
</dbReference>
<evidence type="ECO:0000256" key="3">
    <source>
        <dbReference type="ARBA" id="ARBA00022692"/>
    </source>
</evidence>
<dbReference type="Gene3D" id="3.90.550.50">
    <property type="match status" value="1"/>
</dbReference>
<name>A0A6G1LPU4_9PEZI</name>
<evidence type="ECO:0008006" key="9">
    <source>
        <dbReference type="Google" id="ProtNLM"/>
    </source>
</evidence>
<accession>A0A6G1LPU4</accession>
<evidence type="ECO:0000313" key="8">
    <source>
        <dbReference type="Proteomes" id="UP000799436"/>
    </source>
</evidence>
<organism evidence="7 8">
    <name type="scientific">Teratosphaeria nubilosa</name>
    <dbReference type="NCBI Taxonomy" id="161662"/>
    <lineage>
        <taxon>Eukaryota</taxon>
        <taxon>Fungi</taxon>
        <taxon>Dikarya</taxon>
        <taxon>Ascomycota</taxon>
        <taxon>Pezizomycotina</taxon>
        <taxon>Dothideomycetes</taxon>
        <taxon>Dothideomycetidae</taxon>
        <taxon>Mycosphaerellales</taxon>
        <taxon>Teratosphaeriaceae</taxon>
        <taxon>Teratosphaeria</taxon>
    </lineage>
</organism>
<reference evidence="7" key="1">
    <citation type="journal article" date="2020" name="Stud. Mycol.">
        <title>101 Dothideomycetes genomes: a test case for predicting lifestyles and emergence of pathogens.</title>
        <authorList>
            <person name="Haridas S."/>
            <person name="Albert R."/>
            <person name="Binder M."/>
            <person name="Bloem J."/>
            <person name="Labutti K."/>
            <person name="Salamov A."/>
            <person name="Andreopoulos B."/>
            <person name="Baker S."/>
            <person name="Barry K."/>
            <person name="Bills G."/>
            <person name="Bluhm B."/>
            <person name="Cannon C."/>
            <person name="Castanera R."/>
            <person name="Culley D."/>
            <person name="Daum C."/>
            <person name="Ezra D."/>
            <person name="Gonzalez J."/>
            <person name="Henrissat B."/>
            <person name="Kuo A."/>
            <person name="Liang C."/>
            <person name="Lipzen A."/>
            <person name="Lutzoni F."/>
            <person name="Magnuson J."/>
            <person name="Mondo S."/>
            <person name="Nolan M."/>
            <person name="Ohm R."/>
            <person name="Pangilinan J."/>
            <person name="Park H.-J."/>
            <person name="Ramirez L."/>
            <person name="Alfaro M."/>
            <person name="Sun H."/>
            <person name="Tritt A."/>
            <person name="Yoshinaga Y."/>
            <person name="Zwiers L.-H."/>
            <person name="Turgeon B."/>
            <person name="Goodwin S."/>
            <person name="Spatafora J."/>
            <person name="Crous P."/>
            <person name="Grigoriev I."/>
        </authorList>
    </citation>
    <scope>NUCLEOTIDE SEQUENCE</scope>
    <source>
        <strain evidence="7">CBS 116005</strain>
    </source>
</reference>
<dbReference type="AlphaFoldDB" id="A0A6G1LPU4"/>
<protein>
    <recommendedName>
        <fullName evidence="9">Glycosyltransferase family 31 protein</fullName>
    </recommendedName>
</protein>
<keyword evidence="4" id="KW-0735">Signal-anchor</keyword>